<evidence type="ECO:0000313" key="2">
    <source>
        <dbReference type="Proteomes" id="UP001285908"/>
    </source>
</evidence>
<comment type="caution">
    <text evidence="1">The sequence shown here is derived from an EMBL/GenBank/DDBJ whole genome shotgun (WGS) entry which is preliminary data.</text>
</comment>
<protein>
    <submittedName>
        <fullName evidence="1">Uncharacterized protein</fullName>
    </submittedName>
</protein>
<dbReference type="AlphaFoldDB" id="A0AAJ0MUA4"/>
<proteinExistence type="predicted"/>
<organism evidence="1 2">
    <name type="scientific">Neurospora hispaniola</name>
    <dbReference type="NCBI Taxonomy" id="588809"/>
    <lineage>
        <taxon>Eukaryota</taxon>
        <taxon>Fungi</taxon>
        <taxon>Dikarya</taxon>
        <taxon>Ascomycota</taxon>
        <taxon>Pezizomycotina</taxon>
        <taxon>Sordariomycetes</taxon>
        <taxon>Sordariomycetidae</taxon>
        <taxon>Sordariales</taxon>
        <taxon>Sordariaceae</taxon>
        <taxon>Neurospora</taxon>
    </lineage>
</organism>
<dbReference type="GeneID" id="87878753"/>
<dbReference type="Gene3D" id="3.40.462.20">
    <property type="match status" value="1"/>
</dbReference>
<sequence length="154" mass="17128">MRGAGHKLGVIVEPTFKTYPDKGGMHYNADMIFTDDSIDGVLQTTKNVIKTGLDCSVFFFEAASPHVIASVPDEATAYPHRGKMLTNAIIQVTWGDEEWKWEGLTALKREYDPAVYFDGYHGIPRVLEGWYAPGEDVGVGNGRQKPLTMPHEEL</sequence>
<gene>
    <name evidence="1" type="ORF">B0T23DRAFT_452018</name>
</gene>
<keyword evidence="2" id="KW-1185">Reference proteome</keyword>
<evidence type="ECO:0000313" key="1">
    <source>
        <dbReference type="EMBL" id="KAK3497845.1"/>
    </source>
</evidence>
<reference evidence="1 2" key="1">
    <citation type="journal article" date="2023" name="Mol. Phylogenet. Evol.">
        <title>Genome-scale phylogeny and comparative genomics of the fungal order Sordariales.</title>
        <authorList>
            <person name="Hensen N."/>
            <person name="Bonometti L."/>
            <person name="Westerberg I."/>
            <person name="Brannstrom I.O."/>
            <person name="Guillou S."/>
            <person name="Cros-Aarteil S."/>
            <person name="Calhoun S."/>
            <person name="Haridas S."/>
            <person name="Kuo A."/>
            <person name="Mondo S."/>
            <person name="Pangilinan J."/>
            <person name="Riley R."/>
            <person name="LaButti K."/>
            <person name="Andreopoulos B."/>
            <person name="Lipzen A."/>
            <person name="Chen C."/>
            <person name="Yan M."/>
            <person name="Daum C."/>
            <person name="Ng V."/>
            <person name="Clum A."/>
            <person name="Steindorff A."/>
            <person name="Ohm R.A."/>
            <person name="Martin F."/>
            <person name="Silar P."/>
            <person name="Natvig D.O."/>
            <person name="Lalanne C."/>
            <person name="Gautier V."/>
            <person name="Ament-Velasquez S.L."/>
            <person name="Kruys A."/>
            <person name="Hutchinson M.I."/>
            <person name="Powell A.J."/>
            <person name="Barry K."/>
            <person name="Miller A.N."/>
            <person name="Grigoriev I.V."/>
            <person name="Debuchy R."/>
            <person name="Gladieux P."/>
            <person name="Hiltunen Thoren M."/>
            <person name="Johannesson H."/>
        </authorList>
    </citation>
    <scope>NUCLEOTIDE SEQUENCE [LARGE SCALE GENOMIC DNA]</scope>
    <source>
        <strain evidence="1 2">FGSC 10403</strain>
    </source>
</reference>
<dbReference type="Proteomes" id="UP001285908">
    <property type="component" value="Unassembled WGS sequence"/>
</dbReference>
<name>A0AAJ0MUA4_9PEZI</name>
<accession>A0AAJ0MUA4</accession>
<dbReference type="EMBL" id="JAULSX010000002">
    <property type="protein sequence ID" value="KAK3497845.1"/>
    <property type="molecule type" value="Genomic_DNA"/>
</dbReference>
<dbReference type="RefSeq" id="XP_062696109.1">
    <property type="nucleotide sequence ID" value="XM_062841131.1"/>
</dbReference>